<sequence length="84" mass="9396">MESQRQLVLKCVTKKPVGQRTTNASSSRRQNVLCYTLEVNSTCKKVCKKIFLAILGLGEKFVAGCVKKKKPILELEPLAEIEET</sequence>
<organism evidence="1 2">
    <name type="scientific">Artemia franciscana</name>
    <name type="common">Brine shrimp</name>
    <name type="synonym">Artemia sanfranciscana</name>
    <dbReference type="NCBI Taxonomy" id="6661"/>
    <lineage>
        <taxon>Eukaryota</taxon>
        <taxon>Metazoa</taxon>
        <taxon>Ecdysozoa</taxon>
        <taxon>Arthropoda</taxon>
        <taxon>Crustacea</taxon>
        <taxon>Branchiopoda</taxon>
        <taxon>Anostraca</taxon>
        <taxon>Artemiidae</taxon>
        <taxon>Artemia</taxon>
    </lineage>
</organism>
<evidence type="ECO:0000313" key="2">
    <source>
        <dbReference type="Proteomes" id="UP001187531"/>
    </source>
</evidence>
<dbReference type="AlphaFoldDB" id="A0AA88HMQ2"/>
<comment type="caution">
    <text evidence="1">The sequence shown here is derived from an EMBL/GenBank/DDBJ whole genome shotgun (WGS) entry which is preliminary data.</text>
</comment>
<protein>
    <submittedName>
        <fullName evidence="1">Uncharacterized protein</fullName>
    </submittedName>
</protein>
<feature type="non-terminal residue" evidence="1">
    <location>
        <position position="84"/>
    </location>
</feature>
<dbReference type="Proteomes" id="UP001187531">
    <property type="component" value="Unassembled WGS sequence"/>
</dbReference>
<reference evidence="1" key="1">
    <citation type="submission" date="2023-07" db="EMBL/GenBank/DDBJ databases">
        <title>Chromosome-level genome assembly of Artemia franciscana.</title>
        <authorList>
            <person name="Jo E."/>
        </authorList>
    </citation>
    <scope>NUCLEOTIDE SEQUENCE</scope>
    <source>
        <tissue evidence="1">Whole body</tissue>
    </source>
</reference>
<dbReference type="EMBL" id="JAVRJZ010000016">
    <property type="protein sequence ID" value="KAK2710511.1"/>
    <property type="molecule type" value="Genomic_DNA"/>
</dbReference>
<keyword evidence="2" id="KW-1185">Reference proteome</keyword>
<gene>
    <name evidence="1" type="ORF">QYM36_011891</name>
</gene>
<accession>A0AA88HMQ2</accession>
<proteinExistence type="predicted"/>
<name>A0AA88HMQ2_ARTSF</name>
<evidence type="ECO:0000313" key="1">
    <source>
        <dbReference type="EMBL" id="KAK2710511.1"/>
    </source>
</evidence>